<evidence type="ECO:0000256" key="1">
    <source>
        <dbReference type="ARBA" id="ARBA00022884"/>
    </source>
</evidence>
<keyword evidence="1" id="KW-0694">RNA-binding</keyword>
<dbReference type="AlphaFoldDB" id="K7ZF25"/>
<dbReference type="PANTHER" id="PTHR48027">
    <property type="entry name" value="HETEROGENEOUS NUCLEAR RIBONUCLEOPROTEIN 87F-RELATED"/>
    <property type="match status" value="1"/>
</dbReference>
<dbReference type="SMART" id="SM00360">
    <property type="entry name" value="RRM"/>
    <property type="match status" value="1"/>
</dbReference>
<dbReference type="EMBL" id="CP002930">
    <property type="protein sequence ID" value="AFY01077.1"/>
    <property type="molecule type" value="Genomic_DNA"/>
</dbReference>
<dbReference type="InterPro" id="IPR052462">
    <property type="entry name" value="SLIRP/GR-RBP-like"/>
</dbReference>
<dbReference type="CDD" id="cd21608">
    <property type="entry name" value="RRM2_NsCP33_like"/>
    <property type="match status" value="1"/>
</dbReference>
<feature type="region of interest" description="Disordered" evidence="2">
    <location>
        <begin position="77"/>
        <end position="116"/>
    </location>
</feature>
<dbReference type="PROSITE" id="PS50102">
    <property type="entry name" value="RRM"/>
    <property type="match status" value="1"/>
</dbReference>
<dbReference type="KEGG" id="bbat:Bdt_1379"/>
<dbReference type="InterPro" id="IPR000504">
    <property type="entry name" value="RRM_dom"/>
</dbReference>
<evidence type="ECO:0000259" key="3">
    <source>
        <dbReference type="PROSITE" id="PS50102"/>
    </source>
</evidence>
<dbReference type="InterPro" id="IPR012677">
    <property type="entry name" value="Nucleotide-bd_a/b_plait_sf"/>
</dbReference>
<feature type="domain" description="RRM" evidence="3">
    <location>
        <begin position="3"/>
        <end position="81"/>
    </location>
</feature>
<gene>
    <name evidence="4" type="primary">rbpA</name>
    <name evidence="4" type="ORF">Bdt_1379</name>
</gene>
<dbReference type="RefSeq" id="WP_011163890.1">
    <property type="nucleotide sequence ID" value="NC_019567.1"/>
</dbReference>
<accession>K7ZF25</accession>
<reference evidence="4 5" key="1">
    <citation type="journal article" date="2012" name="BMC Genomics">
        <title>Genome analysis of a simultaneously predatory and prey-independent, novel Bdellovibrio bacteriovorus from the River Tiber, supports in silico predictions of both ancient and recent lateral gene transfer from diverse bacteria.</title>
        <authorList>
            <person name="Hobley L."/>
            <person name="Lerner T.R."/>
            <person name="Williams L.E."/>
            <person name="Lambert C."/>
            <person name="Till R."/>
            <person name="Milner D.S."/>
            <person name="Basford S.M."/>
            <person name="Capeness M.J."/>
            <person name="Fenton A.K."/>
            <person name="Atterbury R.J."/>
            <person name="Harris M.A."/>
            <person name="Sockett R.E."/>
        </authorList>
    </citation>
    <scope>NUCLEOTIDE SEQUENCE [LARGE SCALE GENOMIC DNA]</scope>
    <source>
        <strain evidence="4 5">Tiberius</strain>
    </source>
</reference>
<dbReference type="InterPro" id="IPR048289">
    <property type="entry name" value="RRM2_NsCP33-like"/>
</dbReference>
<dbReference type="GeneID" id="93012410"/>
<name>K7ZF25_BDEBC</name>
<protein>
    <submittedName>
        <fullName evidence="4">Putative RNA-binding protein</fullName>
    </submittedName>
</protein>
<dbReference type="Gene3D" id="3.30.70.330">
    <property type="match status" value="1"/>
</dbReference>
<dbReference type="PATRIC" id="fig|1069642.3.peg.1360"/>
<sequence>MGKKIYVGNLSYSLDDQSLADTFAEFGNVESARIVIDRETGRSKGFAFVEMSTDDEAATAIAKLNGVELMGRAMNVSEAKPMAPRENRGGFGGGRGGGGGGNRGGGFGGGNRGGRF</sequence>
<dbReference type="HOGENOM" id="CLU_012062_28_1_7"/>
<dbReference type="SUPFAM" id="SSF54928">
    <property type="entry name" value="RNA-binding domain, RBD"/>
    <property type="match status" value="1"/>
</dbReference>
<evidence type="ECO:0000313" key="5">
    <source>
        <dbReference type="Proteomes" id="UP000010074"/>
    </source>
</evidence>
<dbReference type="GO" id="GO:0003723">
    <property type="term" value="F:RNA binding"/>
    <property type="evidence" value="ECO:0007669"/>
    <property type="project" value="UniProtKB-KW"/>
</dbReference>
<dbReference type="InterPro" id="IPR035979">
    <property type="entry name" value="RBD_domain_sf"/>
</dbReference>
<dbReference type="OrthoDB" id="5295146at2"/>
<feature type="compositionally biased region" description="Gly residues" evidence="2">
    <location>
        <begin position="89"/>
        <end position="116"/>
    </location>
</feature>
<evidence type="ECO:0000313" key="4">
    <source>
        <dbReference type="EMBL" id="AFY01077.1"/>
    </source>
</evidence>
<dbReference type="Proteomes" id="UP000010074">
    <property type="component" value="Chromosome"/>
</dbReference>
<evidence type="ECO:0000256" key="2">
    <source>
        <dbReference type="SAM" id="MobiDB-lite"/>
    </source>
</evidence>
<dbReference type="STRING" id="1069642.Bdt_1379"/>
<organism evidence="4 5">
    <name type="scientific">Bdellovibrio bacteriovorus str. Tiberius</name>
    <dbReference type="NCBI Taxonomy" id="1069642"/>
    <lineage>
        <taxon>Bacteria</taxon>
        <taxon>Pseudomonadati</taxon>
        <taxon>Bdellovibrionota</taxon>
        <taxon>Bdellovibrionia</taxon>
        <taxon>Bdellovibrionales</taxon>
        <taxon>Pseudobdellovibrionaceae</taxon>
        <taxon>Bdellovibrio</taxon>
    </lineage>
</organism>
<proteinExistence type="predicted"/>
<dbReference type="Pfam" id="PF00076">
    <property type="entry name" value="RRM_1"/>
    <property type="match status" value="1"/>
</dbReference>